<evidence type="ECO:0000259" key="1">
    <source>
        <dbReference type="Pfam" id="PF01636"/>
    </source>
</evidence>
<gene>
    <name evidence="2" type="ORF">SAMN05421541_12834</name>
</gene>
<keyword evidence="3" id="KW-1185">Reference proteome</keyword>
<dbReference type="Pfam" id="PF01636">
    <property type="entry name" value="APH"/>
    <property type="match status" value="1"/>
</dbReference>
<dbReference type="InterPro" id="IPR011009">
    <property type="entry name" value="Kinase-like_dom_sf"/>
</dbReference>
<reference evidence="2 3" key="1">
    <citation type="submission" date="2016-10" db="EMBL/GenBank/DDBJ databases">
        <authorList>
            <person name="de Groot N.N."/>
        </authorList>
    </citation>
    <scope>NUCLEOTIDE SEQUENCE [LARGE SCALE GENOMIC DNA]</scope>
    <source>
        <strain evidence="2 3">DSM 43019</strain>
    </source>
</reference>
<evidence type="ECO:0000313" key="3">
    <source>
        <dbReference type="Proteomes" id="UP000199645"/>
    </source>
</evidence>
<dbReference type="Gene3D" id="3.90.1200.10">
    <property type="match status" value="1"/>
</dbReference>
<dbReference type="EMBL" id="FONV01000028">
    <property type="protein sequence ID" value="SFF89074.1"/>
    <property type="molecule type" value="Genomic_DNA"/>
</dbReference>
<dbReference type="STRING" id="35752.SAMN05421541_12834"/>
<dbReference type="SUPFAM" id="SSF56112">
    <property type="entry name" value="Protein kinase-like (PK-like)"/>
    <property type="match status" value="1"/>
</dbReference>
<dbReference type="InterPro" id="IPR002575">
    <property type="entry name" value="Aminoglycoside_PTrfase"/>
</dbReference>
<dbReference type="RefSeq" id="WP_203779195.1">
    <property type="nucleotide sequence ID" value="NZ_BOMT01000023.1"/>
</dbReference>
<proteinExistence type="predicted"/>
<accession>A0A1I2MC60</accession>
<dbReference type="Proteomes" id="UP000199645">
    <property type="component" value="Unassembled WGS sequence"/>
</dbReference>
<name>A0A1I2MC60_9ACTN</name>
<protein>
    <submittedName>
        <fullName evidence="2">Phosphotransferase enzyme family protein</fullName>
    </submittedName>
</protein>
<dbReference type="AlphaFoldDB" id="A0A1I2MC60"/>
<keyword evidence="2" id="KW-0808">Transferase</keyword>
<sequence>MDEVFDGGNMGGAVRVGGTVRRTAGPWSPTIQRLLHHVRDRGINGVPEPLGADEHGRDNVSYLAGVVPRYPLPDWVWSDAVLVDTARFLVAFHEASADFDVAGATWQVPAHRPVEVICHNDFAPYNMVFDEQRLTAVIDWDTASPGPRVWDLAYLAYRIVPLTDPANSDGLGSSVTERSRRLRLLCDTYGHRPDPSVVLPVVVQRLHDLAAFTEARATSGREHLSDHAALYRRDAVWVDANADALC</sequence>
<evidence type="ECO:0000313" key="2">
    <source>
        <dbReference type="EMBL" id="SFF89074.1"/>
    </source>
</evidence>
<dbReference type="GO" id="GO:0016740">
    <property type="term" value="F:transferase activity"/>
    <property type="evidence" value="ECO:0007669"/>
    <property type="project" value="UniProtKB-KW"/>
</dbReference>
<feature type="domain" description="Aminoglycoside phosphotransferase" evidence="1">
    <location>
        <begin position="80"/>
        <end position="160"/>
    </location>
</feature>
<organism evidence="2 3">
    <name type="scientific">Actinoplanes philippinensis</name>
    <dbReference type="NCBI Taxonomy" id="35752"/>
    <lineage>
        <taxon>Bacteria</taxon>
        <taxon>Bacillati</taxon>
        <taxon>Actinomycetota</taxon>
        <taxon>Actinomycetes</taxon>
        <taxon>Micromonosporales</taxon>
        <taxon>Micromonosporaceae</taxon>
        <taxon>Actinoplanes</taxon>
    </lineage>
</organism>